<dbReference type="InterPro" id="IPR036938">
    <property type="entry name" value="PAP2/HPO_sf"/>
</dbReference>
<feature type="transmembrane region" description="Helical" evidence="1">
    <location>
        <begin position="130"/>
        <end position="147"/>
    </location>
</feature>
<evidence type="ECO:0000313" key="3">
    <source>
        <dbReference type="Proteomes" id="UP000215215"/>
    </source>
</evidence>
<dbReference type="Pfam" id="PF02681">
    <property type="entry name" value="DUF212"/>
    <property type="match status" value="1"/>
</dbReference>
<accession>A0A235BU55</accession>
<keyword evidence="1" id="KW-1133">Transmembrane helix</keyword>
<evidence type="ECO:0000313" key="2">
    <source>
        <dbReference type="EMBL" id="OYD15095.1"/>
    </source>
</evidence>
<reference evidence="2 3" key="1">
    <citation type="submission" date="2017-07" db="EMBL/GenBank/DDBJ databases">
        <title>Recovery of genomes from metagenomes via a dereplication, aggregation, and scoring strategy.</title>
        <authorList>
            <person name="Sieber C.M."/>
            <person name="Probst A.J."/>
            <person name="Sharrar A."/>
            <person name="Thomas B.C."/>
            <person name="Hess M."/>
            <person name="Tringe S.G."/>
            <person name="Banfield J.F."/>
        </authorList>
    </citation>
    <scope>NUCLEOTIDE SEQUENCE [LARGE SCALE GENOMIC DNA]</scope>
    <source>
        <strain evidence="2">JGI_Cruoil_03_44_89</strain>
    </source>
</reference>
<feature type="transmembrane region" description="Helical" evidence="1">
    <location>
        <begin position="12"/>
        <end position="33"/>
    </location>
</feature>
<feature type="transmembrane region" description="Helical" evidence="1">
    <location>
        <begin position="57"/>
        <end position="85"/>
    </location>
</feature>
<comment type="caution">
    <text evidence="2">The sequence shown here is derived from an EMBL/GenBank/DDBJ whole genome shotgun (WGS) entry which is preliminary data.</text>
</comment>
<dbReference type="SUPFAM" id="SSF48317">
    <property type="entry name" value="Acid phosphatase/Vanadium-dependent haloperoxidase"/>
    <property type="match status" value="1"/>
</dbReference>
<sequence length="148" mass="16576">MDFFPQIFKNKVFLATFFAWLIAQCLKVTLGIIKNKRFDFRWFLDTGGMPSSHSSGVAAMATSIGMALGFDSPIFAMALLFALVVMFDAQGVRRAAGKQAEILNRIIEDIQFKRKVGEDRLKELLGHTRFEVFAGAVVGVLVAFFLFR</sequence>
<dbReference type="EMBL" id="NOZQ01000143">
    <property type="protein sequence ID" value="OYD15095.1"/>
    <property type="molecule type" value="Genomic_DNA"/>
</dbReference>
<dbReference type="PANTHER" id="PTHR31446:SF29">
    <property type="entry name" value="ACID PHOSPHATASE_VANADIUM-DEPENDENT HALOPEROXIDASE-RELATED PROTEIN"/>
    <property type="match status" value="1"/>
</dbReference>
<keyword evidence="1" id="KW-0472">Membrane</keyword>
<organism evidence="2 3">
    <name type="scientific">candidate division WOR-3 bacterium JGI_Cruoil_03_44_89</name>
    <dbReference type="NCBI Taxonomy" id="1973748"/>
    <lineage>
        <taxon>Bacteria</taxon>
        <taxon>Bacteria division WOR-3</taxon>
    </lineage>
</organism>
<proteinExistence type="predicted"/>
<dbReference type="Proteomes" id="UP000215215">
    <property type="component" value="Unassembled WGS sequence"/>
</dbReference>
<dbReference type="AlphaFoldDB" id="A0A235BU55"/>
<evidence type="ECO:0000256" key="1">
    <source>
        <dbReference type="SAM" id="Phobius"/>
    </source>
</evidence>
<evidence type="ECO:0008006" key="4">
    <source>
        <dbReference type="Google" id="ProtNLM"/>
    </source>
</evidence>
<protein>
    <recommendedName>
        <fullName evidence="4">Acid phosphatase</fullName>
    </recommendedName>
</protein>
<keyword evidence="1" id="KW-0812">Transmembrane</keyword>
<dbReference type="InterPro" id="IPR003832">
    <property type="entry name" value="DUF212"/>
</dbReference>
<gene>
    <name evidence="2" type="ORF">CH333_06575</name>
</gene>
<name>A0A235BU55_UNCW3</name>
<dbReference type="PANTHER" id="PTHR31446">
    <property type="entry name" value="ACID PHOSPHATASE/VANADIUM-DEPENDENT HALOPEROXIDASE-RELATED PROTEIN"/>
    <property type="match status" value="1"/>
</dbReference>